<reference evidence="2 3" key="1">
    <citation type="submission" date="2019-04" db="EMBL/GenBank/DDBJ databases">
        <authorList>
            <person name="Feng G."/>
            <person name="Zhang J."/>
            <person name="Zhu H."/>
        </authorList>
    </citation>
    <scope>NUCLEOTIDE SEQUENCE [LARGE SCALE GENOMIC DNA]</scope>
    <source>
        <strain evidence="2 3">JCM 31653</strain>
    </source>
</reference>
<dbReference type="EMBL" id="SRLC01000002">
    <property type="protein sequence ID" value="TGE22425.1"/>
    <property type="molecule type" value="Genomic_DNA"/>
</dbReference>
<gene>
    <name evidence="2" type="ORF">E5K00_19490</name>
</gene>
<evidence type="ECO:0000256" key="1">
    <source>
        <dbReference type="SAM" id="Phobius"/>
    </source>
</evidence>
<proteinExistence type="predicted"/>
<comment type="caution">
    <text evidence="2">The sequence shown here is derived from an EMBL/GenBank/DDBJ whole genome shotgun (WGS) entry which is preliminary data.</text>
</comment>
<dbReference type="AlphaFoldDB" id="A0A4Z0PYA6"/>
<sequence>MPQIPEALRTALTKQNWEGVKILLLGSIVFTAIAAYELLRLRDGVGGILRLPIYLIVMPGIAYFLIIWPIRNFLVYRKLLDYFEPTNTEHVLYSKLNKNKKLGPKPYAEADALFTYYGMQYQARAYTLRGNTFYLPLAMIAPSKSSENSSARK</sequence>
<evidence type="ECO:0000313" key="2">
    <source>
        <dbReference type="EMBL" id="TGE22425.1"/>
    </source>
</evidence>
<keyword evidence="1" id="KW-1133">Transmembrane helix</keyword>
<feature type="transmembrane region" description="Helical" evidence="1">
    <location>
        <begin position="20"/>
        <end position="39"/>
    </location>
</feature>
<protein>
    <submittedName>
        <fullName evidence="2">Uncharacterized protein</fullName>
    </submittedName>
</protein>
<dbReference type="Proteomes" id="UP000297549">
    <property type="component" value="Unassembled WGS sequence"/>
</dbReference>
<feature type="transmembrane region" description="Helical" evidence="1">
    <location>
        <begin position="51"/>
        <end position="70"/>
    </location>
</feature>
<keyword evidence="3" id="KW-1185">Reference proteome</keyword>
<keyword evidence="1" id="KW-0472">Membrane</keyword>
<organism evidence="2 3">
    <name type="scientific">Hymenobacter aquaticus</name>
    <dbReference type="NCBI Taxonomy" id="1867101"/>
    <lineage>
        <taxon>Bacteria</taxon>
        <taxon>Pseudomonadati</taxon>
        <taxon>Bacteroidota</taxon>
        <taxon>Cytophagia</taxon>
        <taxon>Cytophagales</taxon>
        <taxon>Hymenobacteraceae</taxon>
        <taxon>Hymenobacter</taxon>
    </lineage>
</organism>
<evidence type="ECO:0000313" key="3">
    <source>
        <dbReference type="Proteomes" id="UP000297549"/>
    </source>
</evidence>
<accession>A0A4Z0PYA6</accession>
<name>A0A4Z0PYA6_9BACT</name>
<keyword evidence="1" id="KW-0812">Transmembrane</keyword>
<dbReference type="RefSeq" id="WP_135464940.1">
    <property type="nucleotide sequence ID" value="NZ_SRLC01000002.1"/>
</dbReference>